<dbReference type="Proteomes" id="UP000217257">
    <property type="component" value="Chromosome"/>
</dbReference>
<name>A0A250JKY3_9BACT</name>
<feature type="signal peptide" evidence="2">
    <location>
        <begin position="1"/>
        <end position="17"/>
    </location>
</feature>
<feature type="region of interest" description="Disordered" evidence="1">
    <location>
        <begin position="22"/>
        <end position="143"/>
    </location>
</feature>
<protein>
    <recommendedName>
        <fullName evidence="5">Lipoprotein</fullName>
    </recommendedName>
</protein>
<dbReference type="PROSITE" id="PS51257">
    <property type="entry name" value="PROKAR_LIPOPROTEIN"/>
    <property type="match status" value="1"/>
</dbReference>
<sequence>MTRTRLLWTGLFAGAMALGTACSSDMSARRSEPAPVPQVGQPSEVGTGGAGDESGKGNTGVYDDYSVPQEDRGSTGGSGYEDSVTNPDASGTSNSKEDVRDQDPSQDPGTGGSGYEEDSQMFEESQELGGSRFPGDKAVPQHL</sequence>
<dbReference type="KEGG" id="cfus:CYFUS_009775"/>
<keyword evidence="2" id="KW-0732">Signal</keyword>
<evidence type="ECO:0000313" key="4">
    <source>
        <dbReference type="Proteomes" id="UP000217257"/>
    </source>
</evidence>
<gene>
    <name evidence="3" type="ORF">CYFUS_009775</name>
</gene>
<dbReference type="RefSeq" id="WP_095991597.1">
    <property type="nucleotide sequence ID" value="NZ_CP022098.1"/>
</dbReference>
<feature type="chain" id="PRO_5013010102" description="Lipoprotein" evidence="2">
    <location>
        <begin position="18"/>
        <end position="143"/>
    </location>
</feature>
<dbReference type="EMBL" id="CP022098">
    <property type="protein sequence ID" value="ATB44288.1"/>
    <property type="molecule type" value="Genomic_DNA"/>
</dbReference>
<evidence type="ECO:0000256" key="1">
    <source>
        <dbReference type="SAM" id="MobiDB-lite"/>
    </source>
</evidence>
<evidence type="ECO:0000313" key="3">
    <source>
        <dbReference type="EMBL" id="ATB44288.1"/>
    </source>
</evidence>
<reference evidence="3 4" key="1">
    <citation type="submission" date="2017-06" db="EMBL/GenBank/DDBJ databases">
        <title>Sequencing and comparative analysis of myxobacterial genomes.</title>
        <authorList>
            <person name="Rupp O."/>
            <person name="Goesmann A."/>
            <person name="Sogaard-Andersen L."/>
        </authorList>
    </citation>
    <scope>NUCLEOTIDE SEQUENCE [LARGE SCALE GENOMIC DNA]</scope>
    <source>
        <strain evidence="3 4">DSM 52655</strain>
    </source>
</reference>
<proteinExistence type="predicted"/>
<evidence type="ECO:0000256" key="2">
    <source>
        <dbReference type="SAM" id="SignalP"/>
    </source>
</evidence>
<organism evidence="3 4">
    <name type="scientific">Cystobacter fuscus</name>
    <dbReference type="NCBI Taxonomy" id="43"/>
    <lineage>
        <taxon>Bacteria</taxon>
        <taxon>Pseudomonadati</taxon>
        <taxon>Myxococcota</taxon>
        <taxon>Myxococcia</taxon>
        <taxon>Myxococcales</taxon>
        <taxon>Cystobacterineae</taxon>
        <taxon>Archangiaceae</taxon>
        <taxon>Cystobacter</taxon>
    </lineage>
</organism>
<accession>A0A250JKY3</accession>
<dbReference type="AlphaFoldDB" id="A0A250JKY3"/>
<evidence type="ECO:0008006" key="5">
    <source>
        <dbReference type="Google" id="ProtNLM"/>
    </source>
</evidence>
<feature type="compositionally biased region" description="Polar residues" evidence="1">
    <location>
        <begin position="83"/>
        <end position="94"/>
    </location>
</feature>
<feature type="compositionally biased region" description="Acidic residues" evidence="1">
    <location>
        <begin position="115"/>
        <end position="126"/>
    </location>
</feature>